<dbReference type="SUPFAM" id="SSF53300">
    <property type="entry name" value="vWA-like"/>
    <property type="match status" value="1"/>
</dbReference>
<comment type="caution">
    <text evidence="1">The sequence shown here is derived from an EMBL/GenBank/DDBJ whole genome shotgun (WGS) entry which is preliminary data.</text>
</comment>
<gene>
    <name evidence="1" type="primary">Acey_s0047.g1448</name>
    <name evidence="1" type="ORF">Y032_0047g1448</name>
</gene>
<accession>A0A016UAN0</accession>
<reference evidence="2" key="1">
    <citation type="journal article" date="2015" name="Nat. Genet.">
        <title>The genome and transcriptome of the zoonotic hookworm Ancylostoma ceylanicum identify infection-specific gene families.</title>
        <authorList>
            <person name="Schwarz E.M."/>
            <person name="Hu Y."/>
            <person name="Antoshechkin I."/>
            <person name="Miller M.M."/>
            <person name="Sternberg P.W."/>
            <person name="Aroian R.V."/>
        </authorList>
    </citation>
    <scope>NUCLEOTIDE SEQUENCE</scope>
    <source>
        <strain evidence="2">HY135</strain>
    </source>
</reference>
<evidence type="ECO:0000313" key="2">
    <source>
        <dbReference type="Proteomes" id="UP000024635"/>
    </source>
</evidence>
<dbReference type="AlphaFoldDB" id="A0A016UAN0"/>
<protein>
    <recommendedName>
        <fullName evidence="3">VWFA domain-containing protein</fullName>
    </recommendedName>
</protein>
<dbReference type="Proteomes" id="UP000024635">
    <property type="component" value="Unassembled WGS sequence"/>
</dbReference>
<organism evidence="1 2">
    <name type="scientific">Ancylostoma ceylanicum</name>
    <dbReference type="NCBI Taxonomy" id="53326"/>
    <lineage>
        <taxon>Eukaryota</taxon>
        <taxon>Metazoa</taxon>
        <taxon>Ecdysozoa</taxon>
        <taxon>Nematoda</taxon>
        <taxon>Chromadorea</taxon>
        <taxon>Rhabditida</taxon>
        <taxon>Rhabditina</taxon>
        <taxon>Rhabditomorpha</taxon>
        <taxon>Strongyloidea</taxon>
        <taxon>Ancylostomatidae</taxon>
        <taxon>Ancylostomatinae</taxon>
        <taxon>Ancylostoma</taxon>
    </lineage>
</organism>
<evidence type="ECO:0008006" key="3">
    <source>
        <dbReference type="Google" id="ProtNLM"/>
    </source>
</evidence>
<sequence>MIFSDGDEDACTADYECYNLNKLIEKHTQMGEAEKAKKAGIHIIYVGVGYLVDPSHHEFSANNVASAKQIASGEKNYIEVGTFDKLDSSILDQVVKTLCSEIN</sequence>
<evidence type="ECO:0000313" key="1">
    <source>
        <dbReference type="EMBL" id="EYC12379.1"/>
    </source>
</evidence>
<dbReference type="InterPro" id="IPR036465">
    <property type="entry name" value="vWFA_dom_sf"/>
</dbReference>
<proteinExistence type="predicted"/>
<dbReference type="Gene3D" id="3.40.50.410">
    <property type="entry name" value="von Willebrand factor, type A domain"/>
    <property type="match status" value="1"/>
</dbReference>
<dbReference type="EMBL" id="JARK01001383">
    <property type="protein sequence ID" value="EYC12379.1"/>
    <property type="molecule type" value="Genomic_DNA"/>
</dbReference>
<keyword evidence="2" id="KW-1185">Reference proteome</keyword>
<name>A0A016UAN0_9BILA</name>